<dbReference type="GeneID" id="29074017"/>
<dbReference type="Gene3D" id="1.10.3370.10">
    <property type="entry name" value="SecY subunit domain"/>
    <property type="match status" value="1"/>
</dbReference>
<feature type="transmembrane region" description="Helical" evidence="10">
    <location>
        <begin position="141"/>
        <end position="159"/>
    </location>
</feature>
<dbReference type="Pfam" id="PF00344">
    <property type="entry name" value="SecY"/>
    <property type="match status" value="1"/>
</dbReference>
<feature type="transmembrane region" description="Helical" evidence="10">
    <location>
        <begin position="12"/>
        <end position="32"/>
    </location>
</feature>
<evidence type="ECO:0000256" key="4">
    <source>
        <dbReference type="ARBA" id="ARBA00022692"/>
    </source>
</evidence>
<keyword evidence="6 10" id="KW-1133">Transmembrane helix</keyword>
<dbReference type="AlphaFoldDB" id="A0A1C9CEQ8"/>
<evidence type="ECO:0000313" key="11">
    <source>
        <dbReference type="EMBL" id="AOM66842.1"/>
    </source>
</evidence>
<evidence type="ECO:0000256" key="5">
    <source>
        <dbReference type="ARBA" id="ARBA00022927"/>
    </source>
</evidence>
<dbReference type="PROSITE" id="PS00756">
    <property type="entry name" value="SECY_2"/>
    <property type="match status" value="1"/>
</dbReference>
<accession>A0A1C9CEQ8</accession>
<evidence type="ECO:0000256" key="10">
    <source>
        <dbReference type="SAM" id="Phobius"/>
    </source>
</evidence>
<feature type="transmembrane region" description="Helical" evidence="10">
    <location>
        <begin position="368"/>
        <end position="392"/>
    </location>
</feature>
<dbReference type="GO" id="GO:0015031">
    <property type="term" value="P:protein transport"/>
    <property type="evidence" value="ECO:0007669"/>
    <property type="project" value="UniProtKB-KW"/>
</dbReference>
<evidence type="ECO:0000256" key="9">
    <source>
        <dbReference type="RuleBase" id="RU004349"/>
    </source>
</evidence>
<evidence type="ECO:0000256" key="8">
    <source>
        <dbReference type="ARBA" id="ARBA00023136"/>
    </source>
</evidence>
<feature type="transmembrane region" description="Helical" evidence="10">
    <location>
        <begin position="244"/>
        <end position="267"/>
    </location>
</feature>
<keyword evidence="7" id="KW-0811">Translocation</keyword>
<feature type="transmembrane region" description="Helical" evidence="10">
    <location>
        <begin position="166"/>
        <end position="183"/>
    </location>
</feature>
<keyword evidence="11" id="KW-0934">Plastid</keyword>
<keyword evidence="8 10" id="KW-0472">Membrane</keyword>
<dbReference type="PANTHER" id="PTHR10906">
    <property type="entry name" value="SECY/SEC61-ALPHA FAMILY MEMBER"/>
    <property type="match status" value="1"/>
</dbReference>
<evidence type="ECO:0000256" key="6">
    <source>
        <dbReference type="ARBA" id="ARBA00022989"/>
    </source>
</evidence>
<evidence type="ECO:0000256" key="7">
    <source>
        <dbReference type="ARBA" id="ARBA00023010"/>
    </source>
</evidence>
<keyword evidence="4 10" id="KW-0812">Transmembrane</keyword>
<proteinExistence type="inferred from homology"/>
<evidence type="ECO:0000256" key="2">
    <source>
        <dbReference type="ARBA" id="ARBA00005751"/>
    </source>
</evidence>
<dbReference type="InterPro" id="IPR026593">
    <property type="entry name" value="SecY"/>
</dbReference>
<protein>
    <submittedName>
        <fullName evidence="11">Preprotein translocase subunit SecY</fullName>
    </submittedName>
</protein>
<feature type="transmembrane region" description="Helical" evidence="10">
    <location>
        <begin position="52"/>
        <end position="75"/>
    </location>
</feature>
<feature type="transmembrane region" description="Helical" evidence="10">
    <location>
        <begin position="338"/>
        <end position="356"/>
    </location>
</feature>
<geneLocation type="plastid" evidence="11"/>
<reference evidence="11" key="2">
    <citation type="submission" date="2017-07" db="EMBL/GenBank/DDBJ databases">
        <authorList>
            <person name="Sun Z.S."/>
            <person name="Albrecht U."/>
            <person name="Echele G."/>
            <person name="Lee C.C."/>
        </authorList>
    </citation>
    <scope>NUCLEOTIDE SEQUENCE</scope>
</reference>
<dbReference type="EMBL" id="KX284721">
    <property type="protein sequence ID" value="AOM66842.1"/>
    <property type="molecule type" value="Genomic_DNA"/>
</dbReference>
<organism evidence="11">
    <name type="scientific">Erythrotrichia carnea</name>
    <dbReference type="NCBI Taxonomy" id="35151"/>
    <lineage>
        <taxon>Eukaryota</taxon>
        <taxon>Rhodophyta</taxon>
        <taxon>Compsopogonophyceae</taxon>
        <taxon>Erythropeltidales</taxon>
        <taxon>Erythrotrichiaceae</taxon>
        <taxon>Erythrotrichia</taxon>
    </lineage>
</organism>
<dbReference type="InterPro" id="IPR023201">
    <property type="entry name" value="SecY_dom_sf"/>
</dbReference>
<keyword evidence="5" id="KW-0653">Protein transport</keyword>
<evidence type="ECO:0000256" key="1">
    <source>
        <dbReference type="ARBA" id="ARBA00004141"/>
    </source>
</evidence>
<keyword evidence="3" id="KW-0813">Transport</keyword>
<dbReference type="PRINTS" id="PR00303">
    <property type="entry name" value="SECYTRNLCASE"/>
</dbReference>
<sequence length="400" mass="44322">MASTESIKLLKNKIYVTIAFLILARIGVFIPIPGLDHTTFYQSMKQNGAINFLNIFSGGGFSTLGVFTLGISPYINASIIMQSLTKVLPSLKELQEEEGIKGRQRISQITRYLCLGWAIVQGLAIALWIKPYVFNWNLNFIIQTTLALTTGSIIVMWIGESITEKGIGNGASLIICLNIASGMAKNLDLSLSNDQFVLSNPKILVVFLTFISMSAIIILLQSATRKVELISIRQLGKGINKNSYLPLNFKYLGVMPLILASAGVNLINFQFTRFFYSNIFVYYSVYYFLIISFSFFQSSIVLDPADISKNLKKMETNIPSIKPGTPTKQYLKNTINKLTFLGGNLLFCTAILPSVISNATSTPELKGLGVTTLFILVSVTIDTGKQINTYFFSDSYKKLM</sequence>
<dbReference type="HAMAP" id="MF_01465">
    <property type="entry name" value="SecY"/>
    <property type="match status" value="1"/>
</dbReference>
<dbReference type="SUPFAM" id="SSF103491">
    <property type="entry name" value="Preprotein translocase SecY subunit"/>
    <property type="match status" value="1"/>
</dbReference>
<dbReference type="NCBIfam" id="TIGR00967">
    <property type="entry name" value="3a0501s007"/>
    <property type="match status" value="1"/>
</dbReference>
<name>A0A1C9CEQ8_9RHOD</name>
<dbReference type="InterPro" id="IPR002208">
    <property type="entry name" value="SecY/SEC61-alpha"/>
</dbReference>
<dbReference type="PIRSF" id="PIRSF004557">
    <property type="entry name" value="SecY"/>
    <property type="match status" value="1"/>
</dbReference>
<gene>
    <name evidence="11" type="primary">secY</name>
    <name evidence="11" type="ORF">Eryt_174</name>
</gene>
<dbReference type="RefSeq" id="YP_009297499.1">
    <property type="nucleotide sequence ID" value="NC_031176.2"/>
</dbReference>
<reference evidence="11" key="1">
    <citation type="journal article" date="2016" name="BMC Biol.">
        <title>Parallel evolution of highly conserved plastid genome architecture in red seaweeds and seed plants.</title>
        <authorList>
            <person name="Lee J."/>
            <person name="Cho C.H."/>
            <person name="Park S.I."/>
            <person name="Choi J.W."/>
            <person name="Song H.S."/>
            <person name="West J.A."/>
            <person name="Bhattacharya D."/>
            <person name="Yoon H.S."/>
        </authorList>
    </citation>
    <scope>NUCLEOTIDE SEQUENCE</scope>
</reference>
<feature type="transmembrane region" description="Helical" evidence="10">
    <location>
        <begin position="203"/>
        <end position="223"/>
    </location>
</feature>
<feature type="transmembrane region" description="Helical" evidence="10">
    <location>
        <begin position="109"/>
        <end position="129"/>
    </location>
</feature>
<comment type="similarity">
    <text evidence="2 9">Belongs to the SecY/SEC61-alpha family.</text>
</comment>
<evidence type="ECO:0000256" key="3">
    <source>
        <dbReference type="ARBA" id="ARBA00022448"/>
    </source>
</evidence>
<dbReference type="InterPro" id="IPR030659">
    <property type="entry name" value="SecY_CS"/>
</dbReference>
<dbReference type="GO" id="GO:0016020">
    <property type="term" value="C:membrane"/>
    <property type="evidence" value="ECO:0007669"/>
    <property type="project" value="UniProtKB-SubCell"/>
</dbReference>
<comment type="subcellular location">
    <subcellularLocation>
        <location evidence="1">Membrane</location>
        <topology evidence="1">Multi-pass membrane protein</topology>
    </subcellularLocation>
</comment>
<feature type="transmembrane region" description="Helical" evidence="10">
    <location>
        <begin position="279"/>
        <end position="302"/>
    </location>
</feature>